<organism evidence="1 2">
    <name type="scientific">Legionella bononiensis</name>
    <dbReference type="NCBI Taxonomy" id="2793102"/>
    <lineage>
        <taxon>Bacteria</taxon>
        <taxon>Pseudomonadati</taxon>
        <taxon>Pseudomonadota</taxon>
        <taxon>Gammaproteobacteria</taxon>
        <taxon>Legionellales</taxon>
        <taxon>Legionellaceae</taxon>
        <taxon>Legionella</taxon>
    </lineage>
</organism>
<accession>A0ABS1WD56</accession>
<gene>
    <name evidence="1" type="ORF">I5282_11995</name>
</gene>
<protein>
    <submittedName>
        <fullName evidence="1">Uncharacterized protein</fullName>
    </submittedName>
</protein>
<dbReference type="EMBL" id="JADWVN010000026">
    <property type="protein sequence ID" value="MBL7527285.1"/>
    <property type="molecule type" value="Genomic_DNA"/>
</dbReference>
<evidence type="ECO:0000313" key="1">
    <source>
        <dbReference type="EMBL" id="MBL7527285.1"/>
    </source>
</evidence>
<keyword evidence="2" id="KW-1185">Reference proteome</keyword>
<evidence type="ECO:0000313" key="2">
    <source>
        <dbReference type="Proteomes" id="UP000809910"/>
    </source>
</evidence>
<dbReference type="RefSeq" id="WP_203108305.1">
    <property type="nucleotide sequence ID" value="NZ_JADOBG010000006.1"/>
</dbReference>
<sequence length="145" mass="16970">MNKELKKLLLKIAALPKSDQKWILNQLTANQQKQFELLEGNKLLAKARRFRTLAYEDSVTVNPDLKLPALCHDLKHQDSLYIAIILDQGQFPWREQFIQSLNNGNEIQQIMNDQVKTLKPDTKSSVFRQWQNQLNFDDQLVMNYG</sequence>
<proteinExistence type="predicted"/>
<name>A0ABS1WD56_9GAMM</name>
<reference evidence="1 2" key="1">
    <citation type="submission" date="2020-12" db="EMBL/GenBank/DDBJ databases">
        <title>WGS of Legionella: environmental sample.</title>
        <authorList>
            <person name="Cristino S."/>
            <person name="Girolamini L."/>
            <person name="Salaris S."/>
            <person name="Pascale M.R."/>
            <person name="Mazzotta M."/>
            <person name="Orsini M."/>
            <person name="Grottola A."/>
        </authorList>
    </citation>
    <scope>NUCLEOTIDE SEQUENCE [LARGE SCALE GENOMIC DNA]</scope>
    <source>
        <strain evidence="1 2">30cs62</strain>
    </source>
</reference>
<dbReference type="Proteomes" id="UP000809910">
    <property type="component" value="Unassembled WGS sequence"/>
</dbReference>
<comment type="caution">
    <text evidence="1">The sequence shown here is derived from an EMBL/GenBank/DDBJ whole genome shotgun (WGS) entry which is preliminary data.</text>
</comment>